<proteinExistence type="predicted"/>
<dbReference type="EMBL" id="CM051395">
    <property type="protein sequence ID" value="KAJ4725059.1"/>
    <property type="molecule type" value="Genomic_DNA"/>
</dbReference>
<evidence type="ECO:0000313" key="2">
    <source>
        <dbReference type="Proteomes" id="UP001164539"/>
    </source>
</evidence>
<keyword evidence="2" id="KW-1185">Reference proteome</keyword>
<reference evidence="1 2" key="1">
    <citation type="journal article" date="2023" name="Science">
        <title>Complex scaffold remodeling in plant triterpene biosynthesis.</title>
        <authorList>
            <person name="De La Pena R."/>
            <person name="Hodgson H."/>
            <person name="Liu J.C."/>
            <person name="Stephenson M.J."/>
            <person name="Martin A.C."/>
            <person name="Owen C."/>
            <person name="Harkess A."/>
            <person name="Leebens-Mack J."/>
            <person name="Jimenez L.E."/>
            <person name="Osbourn A."/>
            <person name="Sattely E.S."/>
        </authorList>
    </citation>
    <scope>NUCLEOTIDE SEQUENCE [LARGE SCALE GENOMIC DNA]</scope>
    <source>
        <strain evidence="2">cv. JPN11</strain>
        <tissue evidence="1">Leaf</tissue>
    </source>
</reference>
<dbReference type="Proteomes" id="UP001164539">
    <property type="component" value="Chromosome 2"/>
</dbReference>
<gene>
    <name evidence="1" type="ORF">OWV82_003981</name>
</gene>
<organism evidence="1 2">
    <name type="scientific">Melia azedarach</name>
    <name type="common">Chinaberry tree</name>
    <dbReference type="NCBI Taxonomy" id="155640"/>
    <lineage>
        <taxon>Eukaryota</taxon>
        <taxon>Viridiplantae</taxon>
        <taxon>Streptophyta</taxon>
        <taxon>Embryophyta</taxon>
        <taxon>Tracheophyta</taxon>
        <taxon>Spermatophyta</taxon>
        <taxon>Magnoliopsida</taxon>
        <taxon>eudicotyledons</taxon>
        <taxon>Gunneridae</taxon>
        <taxon>Pentapetalae</taxon>
        <taxon>rosids</taxon>
        <taxon>malvids</taxon>
        <taxon>Sapindales</taxon>
        <taxon>Meliaceae</taxon>
        <taxon>Melia</taxon>
    </lineage>
</organism>
<comment type="caution">
    <text evidence="1">The sequence shown here is derived from an EMBL/GenBank/DDBJ whole genome shotgun (WGS) entry which is preliminary data.</text>
</comment>
<name>A0ACC1YPJ0_MELAZ</name>
<accession>A0ACC1YPJ0</accession>
<protein>
    <submittedName>
        <fullName evidence="1">Cation/H(+) antiporter like</fullName>
    </submittedName>
</protein>
<sequence>MVGGFVLGLVIPHGELAIKTMETVEAFVNGIMLPAFVLLNGLRTNLRDIHEDIDGKKLTLVTIAATSAKIVSTVLIYLYYGMPSQDGLVLGCLMNTKGVLALIVLNEGRSLQAMDSIDMLSMVMVVLVMTFLVGPIFFLIHQKDKAYQILLSKDHSENAEDGILTVVEEMEREKDLDDGFINDFRFKTMCDETITYYEKQVNDCSETVESIIAMCKNFDLYIDGRGCGVKSPLTKGLSEWSENPELGPIEDTLGSSEFTGHASVLVVQQSATGHKGNIGQRRWA</sequence>
<evidence type="ECO:0000313" key="1">
    <source>
        <dbReference type="EMBL" id="KAJ4725059.1"/>
    </source>
</evidence>